<dbReference type="AlphaFoldDB" id="B8FKC3"/>
<dbReference type="Proteomes" id="UP000000739">
    <property type="component" value="Chromosome"/>
</dbReference>
<dbReference type="HOGENOM" id="CLU_2022958_0_0_7"/>
<keyword evidence="2" id="KW-1185">Reference proteome</keyword>
<sequence length="122" mass="14060">MQTRSFEALSTPHILEKELDAIELVDRYTVENQFRASKSSSHVRVNPIFHWTDSKIRCHLLTCLLALTCRRFLLTSPEACICLWQFGRQAGNKLTWCVICISFVRVYNVCIANACLRGSFFT</sequence>
<dbReference type="eggNOG" id="COG5421">
    <property type="taxonomic scope" value="Bacteria"/>
</dbReference>
<gene>
    <name evidence="1" type="ordered locus">Dalk_0028</name>
</gene>
<accession>B8FKC3</accession>
<evidence type="ECO:0000313" key="1">
    <source>
        <dbReference type="EMBL" id="ACL01738.1"/>
    </source>
</evidence>
<dbReference type="EMBL" id="CP001322">
    <property type="protein sequence ID" value="ACL01738.1"/>
    <property type="molecule type" value="Genomic_DNA"/>
</dbReference>
<proteinExistence type="predicted"/>
<name>B8FKC3_DESAL</name>
<protein>
    <submittedName>
        <fullName evidence="1">Uncharacterized protein</fullName>
    </submittedName>
</protein>
<dbReference type="KEGG" id="dal:Dalk_0028"/>
<dbReference type="RefSeq" id="WP_012609178.1">
    <property type="nucleotide sequence ID" value="NC_011768.1"/>
</dbReference>
<organism evidence="1 2">
    <name type="scientific">Desulfatibacillum aliphaticivorans</name>
    <dbReference type="NCBI Taxonomy" id="218208"/>
    <lineage>
        <taxon>Bacteria</taxon>
        <taxon>Pseudomonadati</taxon>
        <taxon>Thermodesulfobacteriota</taxon>
        <taxon>Desulfobacteria</taxon>
        <taxon>Desulfobacterales</taxon>
        <taxon>Desulfatibacillaceae</taxon>
        <taxon>Desulfatibacillum</taxon>
    </lineage>
</organism>
<evidence type="ECO:0000313" key="2">
    <source>
        <dbReference type="Proteomes" id="UP000000739"/>
    </source>
</evidence>
<reference evidence="1 2" key="1">
    <citation type="journal article" date="2012" name="Environ. Microbiol.">
        <title>The genome sequence of Desulfatibacillum alkenivorans AK-01: a blueprint for anaerobic alkane oxidation.</title>
        <authorList>
            <person name="Callaghan A.V."/>
            <person name="Morris B.E."/>
            <person name="Pereira I.A."/>
            <person name="McInerney M.J."/>
            <person name="Austin R.N."/>
            <person name="Groves J.T."/>
            <person name="Kukor J.J."/>
            <person name="Suflita J.M."/>
            <person name="Young L.Y."/>
            <person name="Zylstra G.J."/>
            <person name="Wawrik B."/>
        </authorList>
    </citation>
    <scope>NUCLEOTIDE SEQUENCE [LARGE SCALE GENOMIC DNA]</scope>
    <source>
        <strain evidence="1 2">AK-01</strain>
    </source>
</reference>